<feature type="domain" description="HTH araC/xylS-type" evidence="4">
    <location>
        <begin position="52"/>
        <end position="150"/>
    </location>
</feature>
<dbReference type="InterPro" id="IPR018060">
    <property type="entry name" value="HTH_AraC"/>
</dbReference>
<dbReference type="Gene3D" id="1.10.10.60">
    <property type="entry name" value="Homeodomain-like"/>
    <property type="match status" value="1"/>
</dbReference>
<keyword evidence="2" id="KW-0238">DNA-binding</keyword>
<dbReference type="SUPFAM" id="SSF46689">
    <property type="entry name" value="Homeodomain-like"/>
    <property type="match status" value="1"/>
</dbReference>
<evidence type="ECO:0000256" key="3">
    <source>
        <dbReference type="ARBA" id="ARBA00023163"/>
    </source>
</evidence>
<dbReference type="InterPro" id="IPR009057">
    <property type="entry name" value="Homeodomain-like_sf"/>
</dbReference>
<reference evidence="5" key="1">
    <citation type="submission" date="2020-10" db="EMBL/GenBank/DDBJ databases">
        <authorList>
            <person name="Gilroy R."/>
        </authorList>
    </citation>
    <scope>NUCLEOTIDE SEQUENCE</scope>
    <source>
        <strain evidence="5">11167</strain>
    </source>
</reference>
<dbReference type="PANTHER" id="PTHR43280">
    <property type="entry name" value="ARAC-FAMILY TRANSCRIPTIONAL REGULATOR"/>
    <property type="match status" value="1"/>
</dbReference>
<dbReference type="PROSITE" id="PS00041">
    <property type="entry name" value="HTH_ARAC_FAMILY_1"/>
    <property type="match status" value="1"/>
</dbReference>
<dbReference type="Pfam" id="PF12833">
    <property type="entry name" value="HTH_18"/>
    <property type="match status" value="1"/>
</dbReference>
<dbReference type="SMART" id="SM00342">
    <property type="entry name" value="HTH_ARAC"/>
    <property type="match status" value="1"/>
</dbReference>
<evidence type="ECO:0000259" key="4">
    <source>
        <dbReference type="PROSITE" id="PS01124"/>
    </source>
</evidence>
<comment type="caution">
    <text evidence="5">The sequence shown here is derived from an EMBL/GenBank/DDBJ whole genome shotgun (WGS) entry which is preliminary data.</text>
</comment>
<sequence>MKRCIGEVSTAFREGRKDEAHRLASTLVAQTVARHFLTEHGDGEDDVPQWLARLVSQMRRQENFRRGYRRMCELSPCSANHLCRCLRQYYCQSPTDFINSEKLKYSLFLLSESRMSIIEVCQECGFANLSHFYHLFQRSFGTTPLKARKEGLARLRNTSDF</sequence>
<dbReference type="AlphaFoldDB" id="A0A9D9H700"/>
<proteinExistence type="predicted"/>
<dbReference type="GO" id="GO:0003700">
    <property type="term" value="F:DNA-binding transcription factor activity"/>
    <property type="evidence" value="ECO:0007669"/>
    <property type="project" value="InterPro"/>
</dbReference>
<name>A0A9D9H700_9SPIR</name>
<dbReference type="InterPro" id="IPR020449">
    <property type="entry name" value="Tscrpt_reg_AraC-type_HTH"/>
</dbReference>
<accession>A0A9D9H700</accession>
<gene>
    <name evidence="5" type="ORF">IAC42_06535</name>
</gene>
<evidence type="ECO:0000256" key="2">
    <source>
        <dbReference type="ARBA" id="ARBA00023125"/>
    </source>
</evidence>
<keyword evidence="3" id="KW-0804">Transcription</keyword>
<evidence type="ECO:0000313" key="5">
    <source>
        <dbReference type="EMBL" id="MBO8443400.1"/>
    </source>
</evidence>
<dbReference type="PRINTS" id="PR00032">
    <property type="entry name" value="HTHARAC"/>
</dbReference>
<reference evidence="5" key="2">
    <citation type="journal article" date="2021" name="PeerJ">
        <title>Extensive microbial diversity within the chicken gut microbiome revealed by metagenomics and culture.</title>
        <authorList>
            <person name="Gilroy R."/>
            <person name="Ravi A."/>
            <person name="Getino M."/>
            <person name="Pursley I."/>
            <person name="Horton D.L."/>
            <person name="Alikhan N.F."/>
            <person name="Baker D."/>
            <person name="Gharbi K."/>
            <person name="Hall N."/>
            <person name="Watson M."/>
            <person name="Adriaenssens E.M."/>
            <person name="Foster-Nyarko E."/>
            <person name="Jarju S."/>
            <person name="Secka A."/>
            <person name="Antonio M."/>
            <person name="Oren A."/>
            <person name="Chaudhuri R.R."/>
            <person name="La Ragione R."/>
            <person name="Hildebrand F."/>
            <person name="Pallen M.J."/>
        </authorList>
    </citation>
    <scope>NUCLEOTIDE SEQUENCE</scope>
    <source>
        <strain evidence="5">11167</strain>
    </source>
</reference>
<evidence type="ECO:0000313" key="6">
    <source>
        <dbReference type="Proteomes" id="UP000823633"/>
    </source>
</evidence>
<protein>
    <submittedName>
        <fullName evidence="5">Helix-turn-helix transcriptional regulator</fullName>
    </submittedName>
</protein>
<dbReference type="PANTHER" id="PTHR43280:SF34">
    <property type="entry name" value="ARAC-FAMILY TRANSCRIPTIONAL REGULATOR"/>
    <property type="match status" value="1"/>
</dbReference>
<dbReference type="Proteomes" id="UP000823633">
    <property type="component" value="Unassembled WGS sequence"/>
</dbReference>
<dbReference type="GO" id="GO:0043565">
    <property type="term" value="F:sequence-specific DNA binding"/>
    <property type="evidence" value="ECO:0007669"/>
    <property type="project" value="InterPro"/>
</dbReference>
<evidence type="ECO:0000256" key="1">
    <source>
        <dbReference type="ARBA" id="ARBA00023015"/>
    </source>
</evidence>
<keyword evidence="1" id="KW-0805">Transcription regulation</keyword>
<dbReference type="InterPro" id="IPR018062">
    <property type="entry name" value="HTH_AraC-typ_CS"/>
</dbReference>
<organism evidence="5 6">
    <name type="scientific">Candidatus Aphodenecus pullistercoris</name>
    <dbReference type="NCBI Taxonomy" id="2840669"/>
    <lineage>
        <taxon>Bacteria</taxon>
        <taxon>Pseudomonadati</taxon>
        <taxon>Spirochaetota</taxon>
        <taxon>Spirochaetia</taxon>
        <taxon>Spirochaetales</taxon>
        <taxon>Candidatus Aphodenecus</taxon>
    </lineage>
</organism>
<dbReference type="PROSITE" id="PS01124">
    <property type="entry name" value="HTH_ARAC_FAMILY_2"/>
    <property type="match status" value="1"/>
</dbReference>
<dbReference type="EMBL" id="JADIMU010000042">
    <property type="protein sequence ID" value="MBO8443400.1"/>
    <property type="molecule type" value="Genomic_DNA"/>
</dbReference>